<keyword evidence="4" id="KW-1185">Reference proteome</keyword>
<dbReference type="GO" id="GO:0016787">
    <property type="term" value="F:hydrolase activity"/>
    <property type="evidence" value="ECO:0007669"/>
    <property type="project" value="UniProtKB-KW"/>
</dbReference>
<dbReference type="EMBL" id="JAFLNL010000003">
    <property type="protein sequence ID" value="MBO0353902.1"/>
    <property type="molecule type" value="Genomic_DNA"/>
</dbReference>
<reference evidence="3 4" key="1">
    <citation type="submission" date="2021-03" db="EMBL/GenBank/DDBJ databases">
        <title>Muricauda lutimaris sp. nov. and Muricauda ruestringensis sp. nov, two marine members of the Flavobacteriaceae isolated from deep sea sediments of Western Pacific.</title>
        <authorList>
            <person name="Zhao S."/>
            <person name="Liu R."/>
        </authorList>
    </citation>
    <scope>NUCLEOTIDE SEQUENCE [LARGE SCALE GENOMIC DNA]</scope>
    <source>
        <strain evidence="3 4">BC31-1-A7</strain>
    </source>
</reference>
<dbReference type="PRINTS" id="PR00412">
    <property type="entry name" value="EPOXHYDRLASE"/>
</dbReference>
<accession>A0ABS3G3B5</accession>
<feature type="domain" description="AB hydrolase-1" evidence="2">
    <location>
        <begin position="55"/>
        <end position="192"/>
    </location>
</feature>
<name>A0ABS3G3B5_9FLAO</name>
<dbReference type="SUPFAM" id="SSF53474">
    <property type="entry name" value="alpha/beta-Hydrolases"/>
    <property type="match status" value="1"/>
</dbReference>
<dbReference type="RefSeq" id="WP_207032691.1">
    <property type="nucleotide sequence ID" value="NZ_JAFLNL010000003.1"/>
</dbReference>
<proteinExistence type="predicted"/>
<evidence type="ECO:0000313" key="4">
    <source>
        <dbReference type="Proteomes" id="UP000664044"/>
    </source>
</evidence>
<evidence type="ECO:0000313" key="3">
    <source>
        <dbReference type="EMBL" id="MBO0353902.1"/>
    </source>
</evidence>
<sequence>MGHIEQSEKVTSTIEYGSVSNVPRLPEGFQQVFKSMMVDTGEINIHAVVGGKGEPLLLHAGWPQNWYAWRDLMLPLSEHFTIIAIDPRGFGLSGRPDAGYDIKSLANDMFRLMDILGHEKFHFVGHDLAVMVGYAMASLHPERILKLVVGEAIIPGASPSPPLITDDRRTSDFLWHFNFNRALEVNERLVEGKEDVYFGYQFESKSGTPDAIPKYARDFYIEILRRKPGTLKASFEYYRGIDQTIPQVREMISSKLTMPVLTFAGELGSGPLVEHEWRNLAENVESAIIAGSGHFPAEEKPEELLKLLMDFLK</sequence>
<keyword evidence="1 3" id="KW-0378">Hydrolase</keyword>
<dbReference type="Gene3D" id="3.40.50.1820">
    <property type="entry name" value="alpha/beta hydrolase"/>
    <property type="match status" value="1"/>
</dbReference>
<dbReference type="Pfam" id="PF00561">
    <property type="entry name" value="Abhydrolase_1"/>
    <property type="match status" value="1"/>
</dbReference>
<evidence type="ECO:0000256" key="1">
    <source>
        <dbReference type="ARBA" id="ARBA00022801"/>
    </source>
</evidence>
<dbReference type="InterPro" id="IPR000073">
    <property type="entry name" value="AB_hydrolase_1"/>
</dbReference>
<evidence type="ECO:0000259" key="2">
    <source>
        <dbReference type="Pfam" id="PF00561"/>
    </source>
</evidence>
<dbReference type="Proteomes" id="UP000664044">
    <property type="component" value="Unassembled WGS sequence"/>
</dbReference>
<protein>
    <submittedName>
        <fullName evidence="3">Alpha/beta hydrolase</fullName>
    </submittedName>
</protein>
<comment type="caution">
    <text evidence="3">The sequence shown here is derived from an EMBL/GenBank/DDBJ whole genome shotgun (WGS) entry which is preliminary data.</text>
</comment>
<dbReference type="PANTHER" id="PTHR43329">
    <property type="entry name" value="EPOXIDE HYDROLASE"/>
    <property type="match status" value="1"/>
</dbReference>
<dbReference type="InterPro" id="IPR000639">
    <property type="entry name" value="Epox_hydrolase-like"/>
</dbReference>
<gene>
    <name evidence="3" type="ORF">J0656_07725</name>
</gene>
<dbReference type="InterPro" id="IPR029058">
    <property type="entry name" value="AB_hydrolase_fold"/>
</dbReference>
<organism evidence="3 4">
    <name type="scientific">Flagellimonas aurea</name>
    <dbReference type="NCBI Taxonomy" id="2915619"/>
    <lineage>
        <taxon>Bacteria</taxon>
        <taxon>Pseudomonadati</taxon>
        <taxon>Bacteroidota</taxon>
        <taxon>Flavobacteriia</taxon>
        <taxon>Flavobacteriales</taxon>
        <taxon>Flavobacteriaceae</taxon>
        <taxon>Flagellimonas</taxon>
    </lineage>
</organism>